<comment type="similarity">
    <text evidence="10">Belongs to the glycosyl hydrolase 3 family. NagZ subfamily.</text>
</comment>
<dbReference type="NCBIfam" id="NF003740">
    <property type="entry name" value="PRK05337.1"/>
    <property type="match status" value="1"/>
</dbReference>
<comment type="catalytic activity">
    <reaction evidence="1 10">
        <text>Hydrolysis of terminal non-reducing N-acetyl-D-hexosamine residues in N-acetyl-beta-D-hexosaminides.</text>
        <dbReference type="EC" id="3.2.1.52"/>
    </reaction>
</comment>
<keyword evidence="9 10" id="KW-0961">Cell wall biogenesis/degradation</keyword>
<dbReference type="GO" id="GO:0004563">
    <property type="term" value="F:beta-N-acetylhexosaminidase activity"/>
    <property type="evidence" value="ECO:0007669"/>
    <property type="project" value="UniProtKB-EC"/>
</dbReference>
<dbReference type="EC" id="3.2.1.52" evidence="10"/>
<feature type="binding site" evidence="10">
    <location>
        <position position="140"/>
    </location>
    <ligand>
        <name>substrate</name>
    </ligand>
</feature>
<evidence type="ECO:0000313" key="12">
    <source>
        <dbReference type="EMBL" id="UVW34219.1"/>
    </source>
</evidence>
<dbReference type="InterPro" id="IPR019800">
    <property type="entry name" value="Glyco_hydro_3_AS"/>
</dbReference>
<evidence type="ECO:0000256" key="3">
    <source>
        <dbReference type="ARBA" id="ARBA00022618"/>
    </source>
</evidence>
<feature type="domain" description="Glycoside hydrolase family 3 N-terminal" evidence="11">
    <location>
        <begin position="17"/>
        <end position="294"/>
    </location>
</feature>
<evidence type="ECO:0000256" key="10">
    <source>
        <dbReference type="HAMAP-Rule" id="MF_00364"/>
    </source>
</evidence>
<evidence type="ECO:0000256" key="4">
    <source>
        <dbReference type="ARBA" id="ARBA00022801"/>
    </source>
</evidence>
<evidence type="ECO:0000313" key="13">
    <source>
        <dbReference type="Proteomes" id="UP001059934"/>
    </source>
</evidence>
<feature type="binding site" evidence="10">
    <location>
        <begin position="170"/>
        <end position="171"/>
    </location>
    <ligand>
        <name>substrate</name>
    </ligand>
</feature>
<dbReference type="Proteomes" id="UP001059934">
    <property type="component" value="Chromosome"/>
</dbReference>
<keyword evidence="13" id="KW-1185">Reference proteome</keyword>
<keyword evidence="7 10" id="KW-0326">Glycosidase</keyword>
<proteinExistence type="inferred from homology"/>
<feature type="binding site" evidence="10">
    <location>
        <position position="66"/>
    </location>
    <ligand>
        <name>substrate</name>
    </ligand>
</feature>
<evidence type="ECO:0000256" key="6">
    <source>
        <dbReference type="ARBA" id="ARBA00022984"/>
    </source>
</evidence>
<dbReference type="HAMAP" id="MF_00364">
    <property type="entry name" value="NagZ"/>
    <property type="match status" value="1"/>
</dbReference>
<feature type="site" description="Important for catalytic activity" evidence="10">
    <location>
        <position position="181"/>
    </location>
</feature>
<dbReference type="InterPro" id="IPR022956">
    <property type="entry name" value="Beta_hexosaminidase_bac"/>
</dbReference>
<dbReference type="InterPro" id="IPR050226">
    <property type="entry name" value="NagZ_Beta-hexosaminidase"/>
</dbReference>
<evidence type="ECO:0000256" key="5">
    <source>
        <dbReference type="ARBA" id="ARBA00022960"/>
    </source>
</evidence>
<dbReference type="PROSITE" id="PS00775">
    <property type="entry name" value="GLYCOSYL_HYDROL_F3"/>
    <property type="match status" value="1"/>
</dbReference>
<evidence type="ECO:0000259" key="11">
    <source>
        <dbReference type="Pfam" id="PF00933"/>
    </source>
</evidence>
<dbReference type="SUPFAM" id="SSF51445">
    <property type="entry name" value="(Trans)glycosidases"/>
    <property type="match status" value="1"/>
</dbReference>
<feature type="binding site" evidence="10">
    <location>
        <position position="74"/>
    </location>
    <ligand>
        <name>substrate</name>
    </ligand>
</feature>
<dbReference type="EMBL" id="CP103416">
    <property type="protein sequence ID" value="UVW34219.1"/>
    <property type="molecule type" value="Genomic_DNA"/>
</dbReference>
<evidence type="ECO:0000256" key="8">
    <source>
        <dbReference type="ARBA" id="ARBA00023306"/>
    </source>
</evidence>
<keyword evidence="4 10" id="KW-0378">Hydrolase</keyword>
<keyword evidence="8 10" id="KW-0131">Cell cycle</keyword>
<evidence type="ECO:0000256" key="2">
    <source>
        <dbReference type="ARBA" id="ARBA00022490"/>
    </source>
</evidence>
<comment type="pathway">
    <text evidence="10">Cell wall biogenesis; peptidoglycan recycling.</text>
</comment>
<evidence type="ECO:0000256" key="1">
    <source>
        <dbReference type="ARBA" id="ARBA00001231"/>
    </source>
</evidence>
<accession>A0ABY5TM02</accession>
<dbReference type="InterPro" id="IPR036962">
    <property type="entry name" value="Glyco_hydro_3_N_sf"/>
</dbReference>
<evidence type="ECO:0000256" key="7">
    <source>
        <dbReference type="ARBA" id="ARBA00023295"/>
    </source>
</evidence>
<protein>
    <recommendedName>
        <fullName evidence="10">Beta-hexosaminidase</fullName>
        <ecNumber evidence="10">3.2.1.52</ecNumber>
    </recommendedName>
    <alternativeName>
        <fullName evidence="10">Beta-N-acetylhexosaminidase</fullName>
    </alternativeName>
    <alternativeName>
        <fullName evidence="10">N-acetyl-beta-glucosaminidase</fullName>
    </alternativeName>
</protein>
<keyword evidence="5 10" id="KW-0133">Cell shape</keyword>
<dbReference type="PANTHER" id="PTHR30480">
    <property type="entry name" value="BETA-HEXOSAMINIDASE-RELATED"/>
    <property type="match status" value="1"/>
</dbReference>
<feature type="active site" description="Nucleophile" evidence="10">
    <location>
        <position position="253"/>
    </location>
</feature>
<gene>
    <name evidence="10 12" type="primary">nagZ</name>
    <name evidence="12" type="ORF">NYF23_09310</name>
</gene>
<keyword evidence="6 10" id="KW-0573">Peptidoglycan synthesis</keyword>
<reference evidence="12" key="1">
    <citation type="submission" date="2022-08" db="EMBL/GenBank/DDBJ databases">
        <title>Catabolic pathway analysis in culturable SAR92 clade bacteria reveals their overlooked roles in DMSP degradation in coastal seas.</title>
        <authorList>
            <person name="He X."/>
            <person name="Zhang X."/>
            <person name="Zhang Y."/>
        </authorList>
    </citation>
    <scope>NUCLEOTIDE SEQUENCE</scope>
    <source>
        <strain evidence="12">H455</strain>
    </source>
</reference>
<organism evidence="12 13">
    <name type="scientific">SAR92 clade bacterium H455</name>
    <dbReference type="NCBI Taxonomy" id="2974818"/>
    <lineage>
        <taxon>Bacteria</taxon>
        <taxon>Pseudomonadati</taxon>
        <taxon>Pseudomonadota</taxon>
        <taxon>Gammaproteobacteria</taxon>
        <taxon>Cellvibrionales</taxon>
        <taxon>Porticoccaceae</taxon>
        <taxon>SAR92 clade</taxon>
    </lineage>
</organism>
<dbReference type="InterPro" id="IPR017853">
    <property type="entry name" value="GH"/>
</dbReference>
<sequence>MTHSSHGRLMLDLAATSLQDDEPALLRNPQVGGVILFARNVESRQQVAALVAEIRAVAPQLLIAVDQEGGRVQRFKQGFTLLPAMQQLGDLWLADRDAGLDLTRDCGWLMAAEVIACGLDISFAPVLDVDRDTSSIIGDRAFSDQPQLVTDIAAAFIEGMNEAGMAATGKHFPGHGGVFADSHLEAPVDHRDWGQLSEHDLIPFVALAKKLGGIMPAHITFPAIDPNSVGFSQFWLQQVLRDKLGFDGVIFSDDLAMKGADVAGGYVQKAQLALDAGCDMILVCNDRSGALEVLDFMTEQQVSGSDRIKEMLKKPPVDEKSLSWPQLENHPRRVATMAQLQNLNG</sequence>
<keyword evidence="2 10" id="KW-0963">Cytoplasm</keyword>
<comment type="subcellular location">
    <subcellularLocation>
        <location evidence="10">Cytoplasm</location>
    </subcellularLocation>
</comment>
<keyword evidence="3 10" id="KW-0132">Cell division</keyword>
<name>A0ABY5TM02_9GAMM</name>
<dbReference type="Pfam" id="PF00933">
    <property type="entry name" value="Glyco_hydro_3"/>
    <property type="match status" value="1"/>
</dbReference>
<comment type="function">
    <text evidence="10">Plays a role in peptidoglycan recycling by cleaving the terminal beta-1,4-linked N-acetylglucosamine (GlcNAc) from peptide-linked peptidoglycan fragments, giving rise to free GlcNAc, anhydro-N-acetylmuramic acid and anhydro-N-acetylmuramic acid-linked peptides.</text>
</comment>
<dbReference type="InterPro" id="IPR001764">
    <property type="entry name" value="Glyco_hydro_3_N"/>
</dbReference>
<dbReference type="Gene3D" id="3.20.20.300">
    <property type="entry name" value="Glycoside hydrolase, family 3, N-terminal domain"/>
    <property type="match status" value="1"/>
</dbReference>
<dbReference type="PANTHER" id="PTHR30480:SF13">
    <property type="entry name" value="BETA-HEXOSAMINIDASE"/>
    <property type="match status" value="1"/>
</dbReference>
<evidence type="ECO:0000256" key="9">
    <source>
        <dbReference type="ARBA" id="ARBA00023316"/>
    </source>
</evidence>
<feature type="active site" description="Proton donor/acceptor" evidence="10">
    <location>
        <position position="183"/>
    </location>
</feature>